<proteinExistence type="predicted"/>
<gene>
    <name evidence="1" type="ORF">JIN84_12195</name>
</gene>
<name>A0A934R0Z0_9BACT</name>
<accession>A0A934R0Z0</accession>
<reference evidence="1" key="1">
    <citation type="submission" date="2021-01" db="EMBL/GenBank/DDBJ databases">
        <title>Modified the classification status of verrucomicrobia.</title>
        <authorList>
            <person name="Feng X."/>
        </authorList>
    </citation>
    <scope>NUCLEOTIDE SEQUENCE</scope>
    <source>
        <strain evidence="1">JCM 18052</strain>
    </source>
</reference>
<organism evidence="1 2">
    <name type="scientific">Luteolibacter yonseiensis</name>
    <dbReference type="NCBI Taxonomy" id="1144680"/>
    <lineage>
        <taxon>Bacteria</taxon>
        <taxon>Pseudomonadati</taxon>
        <taxon>Verrucomicrobiota</taxon>
        <taxon>Verrucomicrobiia</taxon>
        <taxon>Verrucomicrobiales</taxon>
        <taxon>Verrucomicrobiaceae</taxon>
        <taxon>Luteolibacter</taxon>
    </lineage>
</organism>
<evidence type="ECO:0000313" key="1">
    <source>
        <dbReference type="EMBL" id="MBK1816378.1"/>
    </source>
</evidence>
<dbReference type="Proteomes" id="UP000600139">
    <property type="component" value="Unassembled WGS sequence"/>
</dbReference>
<keyword evidence="2" id="KW-1185">Reference proteome</keyword>
<comment type="caution">
    <text evidence="1">The sequence shown here is derived from an EMBL/GenBank/DDBJ whole genome shotgun (WGS) entry which is preliminary data.</text>
</comment>
<dbReference type="AlphaFoldDB" id="A0A934R0Z0"/>
<protein>
    <submittedName>
        <fullName evidence="1">Uncharacterized protein</fullName>
    </submittedName>
</protein>
<sequence>MSQIPIGDLFGFQLVFVEKQNRLTIGGPSLVDTQMKMKGLPDPPAPGQQAGPMDVCCQALHPDRDLLLHGSFLEGADEMIFGCHPVRVVLRFRDNDLFQHKECFVRSVNHEGVTTPRVMSMTGWKHLKPRFLPLNFTTKRHVGSTLRGVSDASARIWAQFDKTTLLPSIGLSHKSAELFESPSTSRI</sequence>
<evidence type="ECO:0000313" key="2">
    <source>
        <dbReference type="Proteomes" id="UP000600139"/>
    </source>
</evidence>
<dbReference type="RefSeq" id="WP_200351316.1">
    <property type="nucleotide sequence ID" value="NZ_BAABHZ010000006.1"/>
</dbReference>
<dbReference type="EMBL" id="JAENIK010000011">
    <property type="protein sequence ID" value="MBK1816378.1"/>
    <property type="molecule type" value="Genomic_DNA"/>
</dbReference>